<feature type="non-terminal residue" evidence="8">
    <location>
        <position position="375"/>
    </location>
</feature>
<sequence length="375" mass="42760">MHEAMLYGKLPGSRVRCNICQWRCTIAPGKFGVCRVYQNRDGVLYNMNYAQASSVAADPIEKKPLFHFFPDTLALSLGGWGCNFHCQHCQNWEISTPEGDEPWRGSQEVQPQAAIELAKRYQCQGIAWTYNEPSIWFEYTLDSAKLAKENNLYTVYVTNGYLTPEALDTIGPYLDAWRVDVKGFSDSFYRELAKVTRWRGILEVAKRAKAKWNMHVEVITNIIPTMNDDDQQLEGIANWIRDELGELTPWHVTRFYPHHHMRHLPPTPISTLEHAYDIGQKAGLKFIYAGNVPGHKSENTTCYSCGKLIVERFGYQTKVIGLEDSRCKFCGADMNMRTLGAKGGVIMIRNPVVSGQFYPESPSQLKAMIEGWLMR</sequence>
<dbReference type="PROSITE" id="PS51918">
    <property type="entry name" value="RADICAL_SAM"/>
    <property type="match status" value="1"/>
</dbReference>
<dbReference type="Gene3D" id="3.20.20.70">
    <property type="entry name" value="Aldolase class I"/>
    <property type="match status" value="1"/>
</dbReference>
<dbReference type="SFLD" id="SFLDG01101">
    <property type="entry name" value="Uncharacterised_Radical_SAM_Su"/>
    <property type="match status" value="1"/>
</dbReference>
<evidence type="ECO:0000256" key="6">
    <source>
        <dbReference type="ARBA" id="ARBA00023014"/>
    </source>
</evidence>
<dbReference type="InterPro" id="IPR013785">
    <property type="entry name" value="Aldolase_TIM"/>
</dbReference>
<reference evidence="8" key="1">
    <citation type="journal article" date="2014" name="Front. Microbiol.">
        <title>High frequency of phylogenetically diverse reductive dehalogenase-homologous genes in deep subseafloor sedimentary metagenomes.</title>
        <authorList>
            <person name="Kawai M."/>
            <person name="Futagami T."/>
            <person name="Toyoda A."/>
            <person name="Takaki Y."/>
            <person name="Nishi S."/>
            <person name="Hori S."/>
            <person name="Arai W."/>
            <person name="Tsubouchi T."/>
            <person name="Morono Y."/>
            <person name="Uchiyama I."/>
            <person name="Ito T."/>
            <person name="Fujiyama A."/>
            <person name="Inagaki F."/>
            <person name="Takami H."/>
        </authorList>
    </citation>
    <scope>NUCLEOTIDE SEQUENCE</scope>
    <source>
        <strain evidence="8">Expedition CK06-06</strain>
    </source>
</reference>
<keyword evidence="3" id="KW-0949">S-adenosyl-L-methionine</keyword>
<dbReference type="GO" id="GO:0046872">
    <property type="term" value="F:metal ion binding"/>
    <property type="evidence" value="ECO:0007669"/>
    <property type="project" value="UniProtKB-KW"/>
</dbReference>
<evidence type="ECO:0000256" key="2">
    <source>
        <dbReference type="ARBA" id="ARBA00022485"/>
    </source>
</evidence>
<dbReference type="CDD" id="cd01335">
    <property type="entry name" value="Radical_SAM"/>
    <property type="match status" value="1"/>
</dbReference>
<dbReference type="PANTHER" id="PTHR30352:SF5">
    <property type="entry name" value="PYRUVATE FORMATE-LYASE 1-ACTIVATING ENZYME"/>
    <property type="match status" value="1"/>
</dbReference>
<evidence type="ECO:0000313" key="8">
    <source>
        <dbReference type="EMBL" id="GAI02074.1"/>
    </source>
</evidence>
<dbReference type="InterPro" id="IPR007197">
    <property type="entry name" value="rSAM"/>
</dbReference>
<keyword evidence="6" id="KW-0411">Iron-sulfur</keyword>
<comment type="cofactor">
    <cofactor evidence="1">
        <name>[4Fe-4S] cluster</name>
        <dbReference type="ChEBI" id="CHEBI:49883"/>
    </cofactor>
</comment>
<dbReference type="AlphaFoldDB" id="X1M6V1"/>
<dbReference type="Pfam" id="PF04055">
    <property type="entry name" value="Radical_SAM"/>
    <property type="match status" value="1"/>
</dbReference>
<comment type="caution">
    <text evidence="8">The sequence shown here is derived from an EMBL/GenBank/DDBJ whole genome shotgun (WGS) entry which is preliminary data.</text>
</comment>
<feature type="domain" description="Radical SAM core" evidence="7">
    <location>
        <begin position="67"/>
        <end position="285"/>
    </location>
</feature>
<dbReference type="NCBIfam" id="TIGR04337">
    <property type="entry name" value="AmmeMemoSam_rS"/>
    <property type="match status" value="1"/>
</dbReference>
<keyword evidence="5" id="KW-0408">Iron</keyword>
<evidence type="ECO:0000259" key="7">
    <source>
        <dbReference type="PROSITE" id="PS51918"/>
    </source>
</evidence>
<dbReference type="EMBL" id="BARV01000788">
    <property type="protein sequence ID" value="GAI02074.1"/>
    <property type="molecule type" value="Genomic_DNA"/>
</dbReference>
<accession>X1M6V1</accession>
<evidence type="ECO:0000256" key="3">
    <source>
        <dbReference type="ARBA" id="ARBA00022691"/>
    </source>
</evidence>
<keyword evidence="2" id="KW-0004">4Fe-4S</keyword>
<organism evidence="8">
    <name type="scientific">marine sediment metagenome</name>
    <dbReference type="NCBI Taxonomy" id="412755"/>
    <lineage>
        <taxon>unclassified sequences</taxon>
        <taxon>metagenomes</taxon>
        <taxon>ecological metagenomes</taxon>
    </lineage>
</organism>
<evidence type="ECO:0000256" key="5">
    <source>
        <dbReference type="ARBA" id="ARBA00023004"/>
    </source>
</evidence>
<dbReference type="GO" id="GO:0051539">
    <property type="term" value="F:4 iron, 4 sulfur cluster binding"/>
    <property type="evidence" value="ECO:0007669"/>
    <property type="project" value="UniProtKB-KW"/>
</dbReference>
<evidence type="ECO:0000256" key="4">
    <source>
        <dbReference type="ARBA" id="ARBA00022723"/>
    </source>
</evidence>
<dbReference type="PANTHER" id="PTHR30352">
    <property type="entry name" value="PYRUVATE FORMATE-LYASE-ACTIVATING ENZYME"/>
    <property type="match status" value="1"/>
</dbReference>
<dbReference type="InterPro" id="IPR016431">
    <property type="entry name" value="Pyrv-formate_lyase-activ_prd"/>
</dbReference>
<dbReference type="InterPro" id="IPR027596">
    <property type="entry name" value="AmmeMemoSam_rS"/>
</dbReference>
<evidence type="ECO:0000256" key="1">
    <source>
        <dbReference type="ARBA" id="ARBA00001966"/>
    </source>
</evidence>
<dbReference type="InterPro" id="IPR034457">
    <property type="entry name" value="Organic_radical-activating"/>
</dbReference>
<protein>
    <recommendedName>
        <fullName evidence="7">Radical SAM core domain-containing protein</fullName>
    </recommendedName>
</protein>
<dbReference type="GO" id="GO:0003824">
    <property type="term" value="F:catalytic activity"/>
    <property type="evidence" value="ECO:0007669"/>
    <property type="project" value="InterPro"/>
</dbReference>
<proteinExistence type="predicted"/>
<name>X1M6V1_9ZZZZ</name>
<keyword evidence="4" id="KW-0479">Metal-binding</keyword>
<dbReference type="InterPro" id="IPR058240">
    <property type="entry name" value="rSAM_sf"/>
</dbReference>
<dbReference type="PIRSF" id="PIRSF004869">
    <property type="entry name" value="PflX_prd"/>
    <property type="match status" value="1"/>
</dbReference>
<dbReference type="SFLD" id="SFLDS00029">
    <property type="entry name" value="Radical_SAM"/>
    <property type="match status" value="1"/>
</dbReference>
<gene>
    <name evidence="8" type="ORF">S06H3_02640</name>
</gene>
<dbReference type="SUPFAM" id="SSF102114">
    <property type="entry name" value="Radical SAM enzymes"/>
    <property type="match status" value="1"/>
</dbReference>